<keyword evidence="7" id="KW-1185">Reference proteome</keyword>
<evidence type="ECO:0000256" key="3">
    <source>
        <dbReference type="ARBA" id="ARBA00023125"/>
    </source>
</evidence>
<dbReference type="Pfam" id="PF13411">
    <property type="entry name" value="MerR_1"/>
    <property type="match status" value="1"/>
</dbReference>
<dbReference type="EMBL" id="SLXH01000001">
    <property type="protein sequence ID" value="TCP20567.1"/>
    <property type="molecule type" value="Genomic_DNA"/>
</dbReference>
<dbReference type="AlphaFoldDB" id="A0A4R2NGU8"/>
<dbReference type="Gene3D" id="1.10.1660.10">
    <property type="match status" value="1"/>
</dbReference>
<keyword evidence="1" id="KW-0678">Repressor</keyword>
<dbReference type="OrthoDB" id="5297305at2"/>
<dbReference type="SUPFAM" id="SSF46955">
    <property type="entry name" value="Putative DNA-binding domain"/>
    <property type="match status" value="1"/>
</dbReference>
<keyword evidence="4" id="KW-0804">Transcription</keyword>
<evidence type="ECO:0000259" key="5">
    <source>
        <dbReference type="PROSITE" id="PS50937"/>
    </source>
</evidence>
<feature type="domain" description="HTH merR-type" evidence="5">
    <location>
        <begin position="1"/>
        <end position="68"/>
    </location>
</feature>
<dbReference type="PANTHER" id="PTHR30204">
    <property type="entry name" value="REDOX-CYCLING DRUG-SENSING TRANSCRIPTIONAL ACTIVATOR SOXR"/>
    <property type="match status" value="1"/>
</dbReference>
<evidence type="ECO:0000313" key="6">
    <source>
        <dbReference type="EMBL" id="TCP20567.1"/>
    </source>
</evidence>
<evidence type="ECO:0000313" key="7">
    <source>
        <dbReference type="Proteomes" id="UP000295182"/>
    </source>
</evidence>
<proteinExistence type="predicted"/>
<keyword evidence="3 6" id="KW-0238">DNA-binding</keyword>
<dbReference type="PANTHER" id="PTHR30204:SF69">
    <property type="entry name" value="MERR-FAMILY TRANSCRIPTIONAL REGULATOR"/>
    <property type="match status" value="1"/>
</dbReference>
<sequence>MRIGELARRTGTTPKALRLYEARGLLGTVARAGSYRQYGEQDVVQVQLIRQAQALGFRLSQLDGLNALHTPAGWTHIATLVATRRAAVARELERLQALAHELATLEAQLHTCDSHPLHLPCAA</sequence>
<reference evidence="6 7" key="1">
    <citation type="submission" date="2019-03" db="EMBL/GenBank/DDBJ databases">
        <title>Genomic Encyclopedia of Type Strains, Phase IV (KMG-IV): sequencing the most valuable type-strain genomes for metagenomic binning, comparative biology and taxonomic classification.</title>
        <authorList>
            <person name="Goeker M."/>
        </authorList>
    </citation>
    <scope>NUCLEOTIDE SEQUENCE [LARGE SCALE GENOMIC DNA]</scope>
    <source>
        <strain evidence="6 7">DSM 1837</strain>
    </source>
</reference>
<name>A0A4R2NGU8_9BURK</name>
<evidence type="ECO:0000256" key="2">
    <source>
        <dbReference type="ARBA" id="ARBA00023015"/>
    </source>
</evidence>
<dbReference type="InterPro" id="IPR047057">
    <property type="entry name" value="MerR_fam"/>
</dbReference>
<keyword evidence="2" id="KW-0805">Transcription regulation</keyword>
<dbReference type="GO" id="GO:0003677">
    <property type="term" value="F:DNA binding"/>
    <property type="evidence" value="ECO:0007669"/>
    <property type="project" value="UniProtKB-KW"/>
</dbReference>
<protein>
    <submittedName>
        <fullName evidence="6">DNA-binding transcriptional MerR regulator</fullName>
    </submittedName>
</protein>
<gene>
    <name evidence="6" type="ORF">EV674_101222</name>
</gene>
<dbReference type="InterPro" id="IPR000551">
    <property type="entry name" value="MerR-type_HTH_dom"/>
</dbReference>
<evidence type="ECO:0000256" key="4">
    <source>
        <dbReference type="ARBA" id="ARBA00023163"/>
    </source>
</evidence>
<dbReference type="RefSeq" id="WP_119013578.1">
    <property type="nucleotide sequence ID" value="NZ_QXNC01000019.1"/>
</dbReference>
<accession>A0A4R2NGU8</accession>
<dbReference type="InterPro" id="IPR009061">
    <property type="entry name" value="DNA-bd_dom_put_sf"/>
</dbReference>
<dbReference type="Proteomes" id="UP000295182">
    <property type="component" value="Unassembled WGS sequence"/>
</dbReference>
<dbReference type="PROSITE" id="PS50937">
    <property type="entry name" value="HTH_MERR_2"/>
    <property type="match status" value="1"/>
</dbReference>
<organism evidence="6 7">
    <name type="scientific">Simplicispira metamorpha</name>
    <dbReference type="NCBI Taxonomy" id="80881"/>
    <lineage>
        <taxon>Bacteria</taxon>
        <taxon>Pseudomonadati</taxon>
        <taxon>Pseudomonadota</taxon>
        <taxon>Betaproteobacteria</taxon>
        <taxon>Burkholderiales</taxon>
        <taxon>Comamonadaceae</taxon>
        <taxon>Simplicispira</taxon>
    </lineage>
</organism>
<comment type="caution">
    <text evidence="6">The sequence shown here is derived from an EMBL/GenBank/DDBJ whole genome shotgun (WGS) entry which is preliminary data.</text>
</comment>
<dbReference type="SMART" id="SM00422">
    <property type="entry name" value="HTH_MERR"/>
    <property type="match status" value="1"/>
</dbReference>
<dbReference type="PRINTS" id="PR00040">
    <property type="entry name" value="HTHMERR"/>
</dbReference>
<dbReference type="GO" id="GO:0003700">
    <property type="term" value="F:DNA-binding transcription factor activity"/>
    <property type="evidence" value="ECO:0007669"/>
    <property type="project" value="InterPro"/>
</dbReference>
<evidence type="ECO:0000256" key="1">
    <source>
        <dbReference type="ARBA" id="ARBA00022491"/>
    </source>
</evidence>